<evidence type="ECO:0000256" key="3">
    <source>
        <dbReference type="ARBA" id="ARBA00005329"/>
    </source>
</evidence>
<dbReference type="PROSITE" id="PS00437">
    <property type="entry name" value="CATALASE_1"/>
    <property type="match status" value="1"/>
</dbReference>
<dbReference type="PROSITE" id="PS00438">
    <property type="entry name" value="CATALASE_2"/>
    <property type="match status" value="1"/>
</dbReference>
<dbReference type="CDD" id="cd08154">
    <property type="entry name" value="catalase_clade_1"/>
    <property type="match status" value="1"/>
</dbReference>
<evidence type="ECO:0000313" key="16">
    <source>
        <dbReference type="EMBL" id="MBB4701522.1"/>
    </source>
</evidence>
<evidence type="ECO:0000256" key="14">
    <source>
        <dbReference type="SAM" id="MobiDB-lite"/>
    </source>
</evidence>
<keyword evidence="10 13" id="KW-0376">Hydrogen peroxide</keyword>
<evidence type="ECO:0000256" key="1">
    <source>
        <dbReference type="ARBA" id="ARBA00001971"/>
    </source>
</evidence>
<evidence type="ECO:0000256" key="2">
    <source>
        <dbReference type="ARBA" id="ARBA00002974"/>
    </source>
</evidence>
<dbReference type="PROSITE" id="PS51402">
    <property type="entry name" value="CATALASE_3"/>
    <property type="match status" value="1"/>
</dbReference>
<evidence type="ECO:0000256" key="5">
    <source>
        <dbReference type="ARBA" id="ARBA00022559"/>
    </source>
</evidence>
<dbReference type="PANTHER" id="PTHR11465:SF23">
    <property type="entry name" value="CATALASE-2"/>
    <property type="match status" value="1"/>
</dbReference>
<evidence type="ECO:0000256" key="11">
    <source>
        <dbReference type="PIRSR" id="PIRSR038928-1"/>
    </source>
</evidence>
<dbReference type="Pfam" id="PF00199">
    <property type="entry name" value="Catalase"/>
    <property type="match status" value="1"/>
</dbReference>
<reference evidence="16 17" key="1">
    <citation type="submission" date="2020-08" db="EMBL/GenBank/DDBJ databases">
        <title>Sequencing the genomes of 1000 actinobacteria strains.</title>
        <authorList>
            <person name="Klenk H.-P."/>
        </authorList>
    </citation>
    <scope>NUCLEOTIDE SEQUENCE [LARGE SCALE GENOMIC DNA]</scope>
    <source>
        <strain evidence="16 17">DSM 45784</strain>
    </source>
</reference>
<keyword evidence="7 12" id="KW-0479">Metal-binding</keyword>
<feature type="active site" evidence="11">
    <location>
        <position position="65"/>
    </location>
</feature>
<dbReference type="AlphaFoldDB" id="A0A7W7D748"/>
<dbReference type="EC" id="1.11.1.6" evidence="4 13"/>
<evidence type="ECO:0000256" key="8">
    <source>
        <dbReference type="ARBA" id="ARBA00023002"/>
    </source>
</evidence>
<feature type="domain" description="Catalase core" evidence="15">
    <location>
        <begin position="18"/>
        <end position="410"/>
    </location>
</feature>
<keyword evidence="5 13" id="KW-0575">Peroxidase</keyword>
<keyword evidence="17" id="KW-1185">Reference proteome</keyword>
<dbReference type="GO" id="GO:0005737">
    <property type="term" value="C:cytoplasm"/>
    <property type="evidence" value="ECO:0007669"/>
    <property type="project" value="TreeGrafter"/>
</dbReference>
<comment type="catalytic activity">
    <reaction evidence="13">
        <text>2 H2O2 = O2 + 2 H2O</text>
        <dbReference type="Rhea" id="RHEA:20309"/>
        <dbReference type="ChEBI" id="CHEBI:15377"/>
        <dbReference type="ChEBI" id="CHEBI:15379"/>
        <dbReference type="ChEBI" id="CHEBI:16240"/>
        <dbReference type="EC" id="1.11.1.6"/>
    </reaction>
</comment>
<feature type="binding site" description="axial binding residue" evidence="12">
    <location>
        <position position="353"/>
    </location>
    <ligand>
        <name>heme</name>
        <dbReference type="ChEBI" id="CHEBI:30413"/>
    </ligand>
    <ligandPart>
        <name>Fe</name>
        <dbReference type="ChEBI" id="CHEBI:18248"/>
    </ligandPart>
</feature>
<evidence type="ECO:0000259" key="15">
    <source>
        <dbReference type="SMART" id="SM01060"/>
    </source>
</evidence>
<dbReference type="GO" id="GO:0020037">
    <property type="term" value="F:heme binding"/>
    <property type="evidence" value="ECO:0007669"/>
    <property type="project" value="InterPro"/>
</dbReference>
<name>A0A7W7D748_9ACTN</name>
<evidence type="ECO:0000256" key="12">
    <source>
        <dbReference type="PIRSR" id="PIRSR038928-2"/>
    </source>
</evidence>
<dbReference type="GO" id="GO:0004096">
    <property type="term" value="F:catalase activity"/>
    <property type="evidence" value="ECO:0007669"/>
    <property type="project" value="UniProtKB-EC"/>
</dbReference>
<dbReference type="InterPro" id="IPR020835">
    <property type="entry name" value="Catalase_sf"/>
</dbReference>
<dbReference type="InterPro" id="IPR024711">
    <property type="entry name" value="Catalase_clade1/3"/>
</dbReference>
<accession>A0A7W7D748</accession>
<evidence type="ECO:0000256" key="6">
    <source>
        <dbReference type="ARBA" id="ARBA00022617"/>
    </source>
</evidence>
<evidence type="ECO:0000256" key="4">
    <source>
        <dbReference type="ARBA" id="ARBA00012314"/>
    </source>
</evidence>
<dbReference type="InterPro" id="IPR011614">
    <property type="entry name" value="Catalase_core"/>
</dbReference>
<feature type="active site" evidence="11">
    <location>
        <position position="143"/>
    </location>
</feature>
<dbReference type="InterPro" id="IPR002226">
    <property type="entry name" value="Catalase_haem_BS"/>
</dbReference>
<dbReference type="SMART" id="SM01060">
    <property type="entry name" value="Catalase"/>
    <property type="match status" value="1"/>
</dbReference>
<evidence type="ECO:0000256" key="13">
    <source>
        <dbReference type="RuleBase" id="RU000498"/>
    </source>
</evidence>
<dbReference type="RefSeq" id="WP_184880640.1">
    <property type="nucleotide sequence ID" value="NZ_BOOV01000016.1"/>
</dbReference>
<dbReference type="PRINTS" id="PR00067">
    <property type="entry name" value="CATALASE"/>
</dbReference>
<dbReference type="GO" id="GO:0046872">
    <property type="term" value="F:metal ion binding"/>
    <property type="evidence" value="ECO:0007669"/>
    <property type="project" value="UniProtKB-KW"/>
</dbReference>
<dbReference type="Pfam" id="PF06628">
    <property type="entry name" value="Catalase-rel"/>
    <property type="match status" value="1"/>
</dbReference>
<evidence type="ECO:0000256" key="7">
    <source>
        <dbReference type="ARBA" id="ARBA00022723"/>
    </source>
</evidence>
<dbReference type="InterPro" id="IPR018028">
    <property type="entry name" value="Catalase"/>
</dbReference>
<evidence type="ECO:0000256" key="9">
    <source>
        <dbReference type="ARBA" id="ARBA00023004"/>
    </source>
</evidence>
<comment type="similarity">
    <text evidence="3 13">Belongs to the catalase family.</text>
</comment>
<gene>
    <name evidence="16" type="ORF">BJ982_003066</name>
</gene>
<evidence type="ECO:0000313" key="17">
    <source>
        <dbReference type="Proteomes" id="UP000542210"/>
    </source>
</evidence>
<dbReference type="Gene3D" id="2.40.180.10">
    <property type="entry name" value="Catalase core domain"/>
    <property type="match status" value="1"/>
</dbReference>
<evidence type="ECO:0000256" key="10">
    <source>
        <dbReference type="ARBA" id="ARBA00023324"/>
    </source>
</evidence>
<comment type="function">
    <text evidence="2">Decomposes hydrogen peroxide into water and oxygen; serves to protect cells from the toxic effects of hydrogen peroxide.</text>
</comment>
<proteinExistence type="inferred from homology"/>
<feature type="region of interest" description="Disordered" evidence="14">
    <location>
        <begin position="1"/>
        <end position="28"/>
    </location>
</feature>
<dbReference type="InterPro" id="IPR010582">
    <property type="entry name" value="Catalase_immune_responsive"/>
</dbReference>
<organism evidence="16 17">
    <name type="scientific">Sphaerisporangium siamense</name>
    <dbReference type="NCBI Taxonomy" id="795645"/>
    <lineage>
        <taxon>Bacteria</taxon>
        <taxon>Bacillati</taxon>
        <taxon>Actinomycetota</taxon>
        <taxon>Actinomycetes</taxon>
        <taxon>Streptosporangiales</taxon>
        <taxon>Streptosporangiaceae</taxon>
        <taxon>Sphaerisporangium</taxon>
    </lineage>
</organism>
<dbReference type="PIRSF" id="PIRSF038928">
    <property type="entry name" value="Catalase_clade1-3"/>
    <property type="match status" value="1"/>
</dbReference>
<dbReference type="PANTHER" id="PTHR11465">
    <property type="entry name" value="CATALASE"/>
    <property type="match status" value="1"/>
</dbReference>
<keyword evidence="9 12" id="KW-0408">Iron</keyword>
<dbReference type="GO" id="GO:0042744">
    <property type="term" value="P:hydrogen peroxide catabolic process"/>
    <property type="evidence" value="ECO:0007669"/>
    <property type="project" value="UniProtKB-KW"/>
</dbReference>
<protein>
    <recommendedName>
        <fullName evidence="4 13">Catalase</fullName>
        <ecNumber evidence="4 13">1.11.1.6</ecNumber>
    </recommendedName>
</protein>
<comment type="caution">
    <text evidence="16">The sequence shown here is derived from an EMBL/GenBank/DDBJ whole genome shotgun (WGS) entry which is preliminary data.</text>
</comment>
<sequence>MTKTGRPTSHGDGHLTMTDRQGHPIYDNTNLRTVGDRGPATLENYSYLERVGHFTRERIPERVVHARGFTAFGHFESYGTWGEEPISRYTRARLFQERGKRTEVAVRLSLVIGGRESEETARDVRGFAVKFYTEDGNWDLVGNNLAVFFIRDPAKFVDVVHAFKPDPVTFHQDPNRAFDLLSLTPESMHLLVNLFSPRGLPSDLRHMQAFGVNTYKWVNDQGETFLVKYHWIPKLGVRSMTAQDAARIQATELSHASKDLRAAIENGEFPEWEMRVQVMSDDEHPELDFDPLDATKAWPEEIFPPKPVGRLVLDQNAQDYFTESEQIAFGAGVIVDGLELSEDKMLTGRTFAYGDTQRYRIGPNYQQVPVNRPKNQIHTNQRDSQALMHQDPSGPNPHVNYSPSVLGGLTPAPPPPHDTRGPEYHGRLTGTPITRTNDYKQAGQRFRLMEQWERDDLVNNLTIALSACDRPIRERMIWHLLMVEDELGLRVGEGIGVSVADVSHLEPLPGQVLTDEDRVRLANLGDNGPRDVAGLRMTHCVPNERAEVSG</sequence>
<keyword evidence="6 12" id="KW-0349">Heme</keyword>
<dbReference type="Proteomes" id="UP000542210">
    <property type="component" value="Unassembled WGS sequence"/>
</dbReference>
<keyword evidence="8 13" id="KW-0560">Oxidoreductase</keyword>
<dbReference type="SUPFAM" id="SSF56634">
    <property type="entry name" value="Heme-dependent catalase-like"/>
    <property type="match status" value="1"/>
</dbReference>
<dbReference type="GO" id="GO:0042542">
    <property type="term" value="P:response to hydrogen peroxide"/>
    <property type="evidence" value="ECO:0007669"/>
    <property type="project" value="TreeGrafter"/>
</dbReference>
<dbReference type="InterPro" id="IPR024708">
    <property type="entry name" value="Catalase_AS"/>
</dbReference>
<dbReference type="EMBL" id="JACHND010000001">
    <property type="protein sequence ID" value="MBB4701522.1"/>
    <property type="molecule type" value="Genomic_DNA"/>
</dbReference>
<comment type="cofactor">
    <cofactor evidence="1 12">
        <name>heme</name>
        <dbReference type="ChEBI" id="CHEBI:30413"/>
    </cofactor>
</comment>